<dbReference type="Pfam" id="PF08240">
    <property type="entry name" value="ADH_N"/>
    <property type="match status" value="1"/>
</dbReference>
<dbReference type="InterPro" id="IPR020843">
    <property type="entry name" value="ER"/>
</dbReference>
<dbReference type="GO" id="GO:0007095">
    <property type="term" value="P:mitotic G2 DNA damage checkpoint signaling"/>
    <property type="evidence" value="ECO:0007669"/>
    <property type="project" value="Ensembl"/>
</dbReference>
<keyword evidence="9" id="KW-1185">Reference proteome</keyword>
<dbReference type="GO" id="GO:0033314">
    <property type="term" value="P:mitotic DNA replication checkpoint signaling"/>
    <property type="evidence" value="ECO:0007669"/>
    <property type="project" value="Ensembl"/>
</dbReference>
<evidence type="ECO:0000256" key="4">
    <source>
        <dbReference type="ARBA" id="ARBA00023242"/>
    </source>
</evidence>
<dbReference type="GO" id="GO:0033260">
    <property type="term" value="P:nuclear DNA replication"/>
    <property type="evidence" value="ECO:0007669"/>
    <property type="project" value="TreeGrafter"/>
</dbReference>
<feature type="region of interest" description="Disordered" evidence="6">
    <location>
        <begin position="495"/>
        <end position="533"/>
    </location>
</feature>
<evidence type="ECO:0000256" key="6">
    <source>
        <dbReference type="SAM" id="MobiDB-lite"/>
    </source>
</evidence>
<dbReference type="GO" id="GO:0005634">
    <property type="term" value="C:nucleus"/>
    <property type="evidence" value="ECO:0007669"/>
    <property type="project" value="UniProtKB-SubCell"/>
</dbReference>
<dbReference type="PANTHER" id="PTHR12972:SF0">
    <property type="entry name" value="PROTEIN DOWNSTREAM NEIGHBOR OF SON"/>
    <property type="match status" value="1"/>
</dbReference>
<reference evidence="8" key="2">
    <citation type="submission" date="2025-08" db="UniProtKB">
        <authorList>
            <consortium name="Ensembl"/>
        </authorList>
    </citation>
    <scope>IDENTIFICATION</scope>
</reference>
<comment type="similarity">
    <text evidence="5">Belongs to the DONSON family.</text>
</comment>
<dbReference type="AlphaFoldDB" id="U3IM95"/>
<dbReference type="Gene3D" id="3.90.180.10">
    <property type="entry name" value="Medium-chain alcohol dehydrogenases, catalytic domain"/>
    <property type="match status" value="1"/>
</dbReference>
<dbReference type="PRINTS" id="PR02064">
    <property type="entry name" value="DONSON"/>
</dbReference>
<dbReference type="GO" id="GO:0030894">
    <property type="term" value="C:replisome"/>
    <property type="evidence" value="ECO:0007669"/>
    <property type="project" value="Ensembl"/>
</dbReference>
<evidence type="ECO:0000313" key="8">
    <source>
        <dbReference type="Ensembl" id="ENSAPLP00000008367.2"/>
    </source>
</evidence>
<gene>
    <name evidence="8" type="primary">DONSON</name>
</gene>
<sequence length="738" mass="81859">MKALYCQQNAPGEDVTFVFQERENLHPTRDNDVKVQVRACALSWIDTKLLSEMKMEKDLLPVGREISGIVLEVGRKVSFFQPDDEVVGILPLDSEESGLCEVVLVHEHYLVRKPEKVCWVEAAGTVRDGVRAYTALHYLSQVSPGKSVLVMDGASPFGTITIQLAQHRGAKVISTAYSLEDKQFLERLRPAVARVIDVSNGKIDVAESCLEETGGLGVDIVVDAGVKLYSAEDESTSKSQLLPHKHDIITLLGVGGHWITTERNLQFLESAYEDKPSRSAERPEGANVLTLADDLHLPALTPDVPTSPRHEFPADWSIKTRLLFMSSQPFTWAEHLKAQEEAQGFAQHCRAAETNLPQSVQEPKLSTELRCAFQQSLVYWLHPSLPWLQLFPRIGADRKIAGKACPWSQDEALQQALMSEWSVSFTSLYNLLKAKLCPYFYVCTYQFTVLFRAAGLAGSDVITAVISPTTRGLREAMRNEGIEFSLPLVEESRTRKQKNSEVNLEAEADKSPEVSKSPEDGEEPATSDDDESFSWLEEMGVRDKVKKQDAISIKLQKEKHEVQVDHKPESLALVKGTNTFTLLNFLINCKSLVAVAGPQAGLPPTLLSPVAFRGGTMQTLKARSINAKARVRLAYEDVFSLEVIGPVMPHSLHSLTMLLKAAQRGAFSAVLYTHEPTAVFNTSLDNASTAPNKETVCKDLPKCGLHSKTLDQLSQLPTLGKSSIRFLEMKDYVYTWKS</sequence>
<reference evidence="8 9" key="1">
    <citation type="submission" date="2017-10" db="EMBL/GenBank/DDBJ databases">
        <title>A new Pekin duck reference genome.</title>
        <authorList>
            <person name="Hou Z.-C."/>
            <person name="Zhou Z.-K."/>
            <person name="Zhu F."/>
            <person name="Hou S.-S."/>
        </authorList>
    </citation>
    <scope>NUCLEOTIDE SEQUENCE [LARGE SCALE GENOMIC DNA]</scope>
</reference>
<evidence type="ECO:0000313" key="9">
    <source>
        <dbReference type="Proteomes" id="UP000016666"/>
    </source>
</evidence>
<dbReference type="PANTHER" id="PTHR12972">
    <property type="entry name" value="DOWNSTREAM NEIGHBOR OF SON"/>
    <property type="match status" value="1"/>
</dbReference>
<comment type="subcellular location">
    <subcellularLocation>
        <location evidence="1">Nucleus</location>
    </subcellularLocation>
</comment>
<dbReference type="CDD" id="cd05195">
    <property type="entry name" value="enoyl_red"/>
    <property type="match status" value="1"/>
</dbReference>
<feature type="compositionally biased region" description="Basic and acidic residues" evidence="6">
    <location>
        <begin position="507"/>
        <end position="519"/>
    </location>
</feature>
<evidence type="ECO:0000256" key="5">
    <source>
        <dbReference type="ARBA" id="ARBA00025806"/>
    </source>
</evidence>
<keyword evidence="2" id="KW-0217">Developmental protein</keyword>
<dbReference type="SUPFAM" id="SSF51735">
    <property type="entry name" value="NAD(P)-binding Rossmann-fold domains"/>
    <property type="match status" value="1"/>
</dbReference>
<evidence type="ECO:0000259" key="7">
    <source>
        <dbReference type="SMART" id="SM00829"/>
    </source>
</evidence>
<dbReference type="GO" id="GO:0016491">
    <property type="term" value="F:oxidoreductase activity"/>
    <property type="evidence" value="ECO:0007669"/>
    <property type="project" value="InterPro"/>
</dbReference>
<dbReference type="GO" id="GO:0031297">
    <property type="term" value="P:replication fork processing"/>
    <property type="evidence" value="ECO:0007669"/>
    <property type="project" value="Ensembl"/>
</dbReference>
<proteinExistence type="inferred from homology"/>
<keyword evidence="3" id="KW-0007">Acetylation</keyword>
<dbReference type="InterPro" id="IPR011032">
    <property type="entry name" value="GroES-like_sf"/>
</dbReference>
<protein>
    <submittedName>
        <fullName evidence="8">DNA replication fork stabilization factor DONSON</fullName>
    </submittedName>
</protein>
<dbReference type="SUPFAM" id="SSF50129">
    <property type="entry name" value="GroES-like"/>
    <property type="match status" value="1"/>
</dbReference>
<dbReference type="HOGENOM" id="CLU_021567_0_0_1"/>
<dbReference type="InterPro" id="IPR036291">
    <property type="entry name" value="NAD(P)-bd_dom_sf"/>
</dbReference>
<name>U3IM95_ANAPP</name>
<evidence type="ECO:0000256" key="3">
    <source>
        <dbReference type="ARBA" id="ARBA00022990"/>
    </source>
</evidence>
<dbReference type="STRING" id="8840.ENSAPLP00000008367"/>
<dbReference type="Proteomes" id="UP000016666">
    <property type="component" value="Chromosome 1"/>
</dbReference>
<reference evidence="8" key="3">
    <citation type="submission" date="2025-09" db="UniProtKB">
        <authorList>
            <consortium name="Ensembl"/>
        </authorList>
    </citation>
    <scope>IDENTIFICATION</scope>
</reference>
<evidence type="ECO:0000256" key="2">
    <source>
        <dbReference type="ARBA" id="ARBA00022473"/>
    </source>
</evidence>
<accession>U3IM95</accession>
<dbReference type="GeneTree" id="ENSGT00390000000447"/>
<keyword evidence="4" id="KW-0539">Nucleus</keyword>
<dbReference type="InterPro" id="IPR013154">
    <property type="entry name" value="ADH-like_N"/>
</dbReference>
<dbReference type="InterPro" id="IPR024861">
    <property type="entry name" value="Donson"/>
</dbReference>
<organism evidence="8 9">
    <name type="scientific">Anas platyrhynchos platyrhynchos</name>
    <name type="common">Northern mallard</name>
    <dbReference type="NCBI Taxonomy" id="8840"/>
    <lineage>
        <taxon>Eukaryota</taxon>
        <taxon>Metazoa</taxon>
        <taxon>Chordata</taxon>
        <taxon>Craniata</taxon>
        <taxon>Vertebrata</taxon>
        <taxon>Euteleostomi</taxon>
        <taxon>Archelosauria</taxon>
        <taxon>Archosauria</taxon>
        <taxon>Dinosauria</taxon>
        <taxon>Saurischia</taxon>
        <taxon>Theropoda</taxon>
        <taxon>Coelurosauria</taxon>
        <taxon>Aves</taxon>
        <taxon>Neognathae</taxon>
        <taxon>Galloanserae</taxon>
        <taxon>Anseriformes</taxon>
        <taxon>Anatidae</taxon>
        <taxon>Anatinae</taxon>
        <taxon>Anas</taxon>
    </lineage>
</organism>
<evidence type="ECO:0000256" key="1">
    <source>
        <dbReference type="ARBA" id="ARBA00004123"/>
    </source>
</evidence>
<dbReference type="SMART" id="SM00829">
    <property type="entry name" value="PKS_ER"/>
    <property type="match status" value="1"/>
</dbReference>
<feature type="compositionally biased region" description="Acidic residues" evidence="6">
    <location>
        <begin position="520"/>
        <end position="532"/>
    </location>
</feature>
<dbReference type="Ensembl" id="ENSAPLT00000009045.2">
    <property type="protein sequence ID" value="ENSAPLP00000008367.2"/>
    <property type="gene ID" value="ENSAPLG00000008688.2"/>
</dbReference>
<feature type="domain" description="Enoyl reductase (ER)" evidence="7">
    <location>
        <begin position="12"/>
        <end position="257"/>
    </location>
</feature>